<dbReference type="SUPFAM" id="SSF52540">
    <property type="entry name" value="P-loop containing nucleoside triphosphate hydrolases"/>
    <property type="match status" value="1"/>
</dbReference>
<dbReference type="InterPro" id="IPR001752">
    <property type="entry name" value="Kinesin_motor_dom"/>
</dbReference>
<dbReference type="SMART" id="SM00129">
    <property type="entry name" value="KISc"/>
    <property type="match status" value="1"/>
</dbReference>
<evidence type="ECO:0000259" key="10">
    <source>
        <dbReference type="PROSITE" id="PS50067"/>
    </source>
</evidence>
<comment type="caution">
    <text evidence="11">The sequence shown here is derived from an EMBL/GenBank/DDBJ whole genome shotgun (WGS) entry which is preliminary data.</text>
</comment>
<dbReference type="GO" id="GO:0005874">
    <property type="term" value="C:microtubule"/>
    <property type="evidence" value="ECO:0007669"/>
    <property type="project" value="TreeGrafter"/>
</dbReference>
<feature type="coiled-coil region" evidence="8">
    <location>
        <begin position="359"/>
        <end position="403"/>
    </location>
</feature>
<feature type="compositionally biased region" description="Polar residues" evidence="9">
    <location>
        <begin position="508"/>
        <end position="544"/>
    </location>
</feature>
<keyword evidence="6" id="KW-0963">Cytoplasm</keyword>
<gene>
    <name evidence="11" type="primary">CENPE</name>
    <name evidence="11" type="ORF">Tcan_14032</name>
</gene>
<keyword evidence="2 7" id="KW-0547">Nucleotide-binding</keyword>
<accession>A0A0B2VLA2</accession>
<evidence type="ECO:0000256" key="7">
    <source>
        <dbReference type="PROSITE-ProRule" id="PRU00283"/>
    </source>
</evidence>
<dbReference type="PANTHER" id="PTHR47968:SF75">
    <property type="entry name" value="CENTROMERE-ASSOCIATED PROTEIN E"/>
    <property type="match status" value="1"/>
</dbReference>
<dbReference type="GO" id="GO:0005524">
    <property type="term" value="F:ATP binding"/>
    <property type="evidence" value="ECO:0007669"/>
    <property type="project" value="UniProtKB-UniRule"/>
</dbReference>
<organism evidence="11 12">
    <name type="scientific">Toxocara canis</name>
    <name type="common">Canine roundworm</name>
    <dbReference type="NCBI Taxonomy" id="6265"/>
    <lineage>
        <taxon>Eukaryota</taxon>
        <taxon>Metazoa</taxon>
        <taxon>Ecdysozoa</taxon>
        <taxon>Nematoda</taxon>
        <taxon>Chromadorea</taxon>
        <taxon>Rhabditida</taxon>
        <taxon>Spirurina</taxon>
        <taxon>Ascaridomorpha</taxon>
        <taxon>Ascaridoidea</taxon>
        <taxon>Toxocaridae</taxon>
        <taxon>Toxocara</taxon>
    </lineage>
</organism>
<dbReference type="InterPro" id="IPR027640">
    <property type="entry name" value="Kinesin-like_fam"/>
</dbReference>
<reference evidence="11 12" key="1">
    <citation type="submission" date="2014-11" db="EMBL/GenBank/DDBJ databases">
        <title>Genetic blueprint of the zoonotic pathogen Toxocara canis.</title>
        <authorList>
            <person name="Zhu X.-Q."/>
            <person name="Korhonen P.K."/>
            <person name="Cai H."/>
            <person name="Young N.D."/>
            <person name="Nejsum P."/>
            <person name="von Samson-Himmelstjerna G."/>
            <person name="Boag P.R."/>
            <person name="Tan P."/>
            <person name="Li Q."/>
            <person name="Min J."/>
            <person name="Yang Y."/>
            <person name="Wang X."/>
            <person name="Fang X."/>
            <person name="Hall R.S."/>
            <person name="Hofmann A."/>
            <person name="Sternberg P.W."/>
            <person name="Jex A.R."/>
            <person name="Gasser R.B."/>
        </authorList>
    </citation>
    <scope>NUCLEOTIDE SEQUENCE [LARGE SCALE GENOMIC DNA]</scope>
    <source>
        <strain evidence="11">PN_DK_2014</strain>
    </source>
</reference>
<dbReference type="EMBL" id="JPKZ01001378">
    <property type="protein sequence ID" value="KHN82388.1"/>
    <property type="molecule type" value="Genomic_DNA"/>
</dbReference>
<keyword evidence="12" id="KW-1185">Reference proteome</keyword>
<keyword evidence="5 7" id="KW-0505">Motor protein</keyword>
<evidence type="ECO:0000256" key="8">
    <source>
        <dbReference type="SAM" id="Coils"/>
    </source>
</evidence>
<dbReference type="AlphaFoldDB" id="A0A0B2VLA2"/>
<feature type="region of interest" description="Disordered" evidence="9">
    <location>
        <begin position="737"/>
        <end position="761"/>
    </location>
</feature>
<evidence type="ECO:0000256" key="4">
    <source>
        <dbReference type="ARBA" id="ARBA00023054"/>
    </source>
</evidence>
<dbReference type="PROSITE" id="PS50067">
    <property type="entry name" value="KINESIN_MOTOR_2"/>
    <property type="match status" value="1"/>
</dbReference>
<dbReference type="InterPro" id="IPR027417">
    <property type="entry name" value="P-loop_NTPase"/>
</dbReference>
<dbReference type="PANTHER" id="PTHR47968">
    <property type="entry name" value="CENTROMERE PROTEIN E"/>
    <property type="match status" value="1"/>
</dbReference>
<dbReference type="Proteomes" id="UP000031036">
    <property type="component" value="Unassembled WGS sequence"/>
</dbReference>
<dbReference type="InterPro" id="IPR036961">
    <property type="entry name" value="Kinesin_motor_dom_sf"/>
</dbReference>
<comment type="similarity">
    <text evidence="7">Belongs to the TRAFAC class myosin-kinesin ATPase superfamily. Kinesin family.</text>
</comment>
<keyword evidence="3 7" id="KW-0067">ATP-binding</keyword>
<name>A0A0B2VLA2_TOXCA</name>
<evidence type="ECO:0000256" key="3">
    <source>
        <dbReference type="ARBA" id="ARBA00022840"/>
    </source>
</evidence>
<dbReference type="Gene3D" id="3.40.850.10">
    <property type="entry name" value="Kinesin motor domain"/>
    <property type="match status" value="1"/>
</dbReference>
<evidence type="ECO:0000313" key="11">
    <source>
        <dbReference type="EMBL" id="KHN82388.1"/>
    </source>
</evidence>
<evidence type="ECO:0000256" key="2">
    <source>
        <dbReference type="ARBA" id="ARBA00022741"/>
    </source>
</evidence>
<dbReference type="GO" id="GO:0000278">
    <property type="term" value="P:mitotic cell cycle"/>
    <property type="evidence" value="ECO:0007669"/>
    <property type="project" value="TreeGrafter"/>
</dbReference>
<evidence type="ECO:0000256" key="6">
    <source>
        <dbReference type="ARBA" id="ARBA00023212"/>
    </source>
</evidence>
<feature type="coiled-coil region" evidence="8">
    <location>
        <begin position="810"/>
        <end position="848"/>
    </location>
</feature>
<feature type="domain" description="Kinesin motor" evidence="10">
    <location>
        <begin position="32"/>
        <end position="344"/>
    </location>
</feature>
<feature type="compositionally biased region" description="Polar residues" evidence="9">
    <location>
        <begin position="1030"/>
        <end position="1042"/>
    </location>
</feature>
<feature type="region of interest" description="Disordered" evidence="9">
    <location>
        <begin position="505"/>
        <end position="548"/>
    </location>
</feature>
<dbReference type="GO" id="GO:0008017">
    <property type="term" value="F:microtubule binding"/>
    <property type="evidence" value="ECO:0007669"/>
    <property type="project" value="InterPro"/>
</dbReference>
<dbReference type="GO" id="GO:0007018">
    <property type="term" value="P:microtubule-based movement"/>
    <property type="evidence" value="ECO:0007669"/>
    <property type="project" value="InterPro"/>
</dbReference>
<dbReference type="PRINTS" id="PR00380">
    <property type="entry name" value="KINESINHEAVY"/>
</dbReference>
<evidence type="ECO:0000256" key="5">
    <source>
        <dbReference type="ARBA" id="ARBA00023175"/>
    </source>
</evidence>
<feature type="coiled-coil region" evidence="8">
    <location>
        <begin position="880"/>
        <end position="998"/>
    </location>
</feature>
<comment type="subcellular location">
    <subcellularLocation>
        <location evidence="1">Cytoplasm</location>
        <location evidence="1">Cytoskeleton</location>
    </subcellularLocation>
</comment>
<dbReference type="Pfam" id="PF00225">
    <property type="entry name" value="Kinesin"/>
    <property type="match status" value="1"/>
</dbReference>
<sequence length="1091" mass="121441">MDHRLESDRTTQLTIRNVTGMAPEVDASAEDAIKVVVRLRPPIQRETGLSTVWFAPCDQTIQRTDGKEEYTFDRVFDGMSRTEDVYSGNVEEVVKCAMAGYNGTVFAYGQTASGKTYTIFGDKYNGGIVQMAVDTIFSTIESGDSRRYLLRMSCVEIYNEHVRDLLSDRNDLPVMELKGNVVIKGIIEEVITDRTGVDTLIQAAFERRAVGETSLNEHSSRSHAILRFVIESHDDDSQMGTASYISYLNIVDLAGSENAEQTGNEEVRLREGSNVNRSLFALSRVIFQLSTQSSYISFRDSKLTRLLKTSLGGNSKTLIICTASPVALNETSQALKFASRAKFIKNKPVKNKMTDDALLSKYLRTIEELRKKLEENQKAENHERDLETQNEQLSAEVRRLRSCILSGQQQQQLPSIIDERKRRRARRQTWGGARAFRMSLSPTFGGFGSSLALFHSKNVIGSPIEEESTPCASGRSSMETDENRRMLIADVPEESFHKLSDQLKNLEGNENGSDTNESYSTKTSQTSAHSNVPNERHSTASIRSSLDRPGMDPLIEEVENSQLPVAACDPSSVALTSETAIRSQETDLPAGTCIPLEGCNIHDRSSGDSMSRMPLQNQGTEFDTAARISLGENTKQLHDATTDSIQTAAEQGSNQGVSVSISAQCFAQTAIPGFDEKLVTAVEWSADESRSIEGVNSCATVGHHSLTASRGTVYGTDGLSKDGIKIEEENAVAGCKNTPARTRTEHETLGESPSEEEDAPAKSRIVENLKNCGGDTEMRNKTDGEVVTSVDGGLLETSVIAFSTCRPMSVDELEEELEKERLARKQERMELTEMVAELKKRLSIYDAKAVKGIDREASNLTIDPQLEEERAVNNHLREILSEGKKKYDLLKEKNKDLEMRVKWLETENELWGRRCDEADETEGQLREEINELDRQKKNLMHETESLKKEIENMKREAQLQKANNIAEGVELQRLRDEKKQLEQLVKNLQTEVMARNKKVSALQCELRRVSNIRKPENVTLSPMPDEENAASANFSESHTPTPSRCARNPGSVPPSAPSKQKFGLTPETRLTQQDFENSPSASEVPTECNQQ</sequence>
<protein>
    <submittedName>
        <fullName evidence="11">Centromere-associated protein E</fullName>
    </submittedName>
</protein>
<evidence type="ECO:0000256" key="1">
    <source>
        <dbReference type="ARBA" id="ARBA00004245"/>
    </source>
</evidence>
<feature type="region of interest" description="Disordered" evidence="9">
    <location>
        <begin position="1015"/>
        <end position="1091"/>
    </location>
</feature>
<feature type="compositionally biased region" description="Polar residues" evidence="9">
    <location>
        <begin position="1068"/>
        <end position="1091"/>
    </location>
</feature>
<proteinExistence type="inferred from homology"/>
<keyword evidence="4 8" id="KW-0175">Coiled coil</keyword>
<evidence type="ECO:0000256" key="9">
    <source>
        <dbReference type="SAM" id="MobiDB-lite"/>
    </source>
</evidence>
<evidence type="ECO:0000313" key="12">
    <source>
        <dbReference type="Proteomes" id="UP000031036"/>
    </source>
</evidence>
<feature type="binding site" evidence="7">
    <location>
        <begin position="109"/>
        <end position="116"/>
    </location>
    <ligand>
        <name>ATP</name>
        <dbReference type="ChEBI" id="CHEBI:30616"/>
    </ligand>
</feature>
<keyword evidence="6" id="KW-0206">Cytoskeleton</keyword>
<dbReference type="OrthoDB" id="21525at2759"/>
<dbReference type="GO" id="GO:0003777">
    <property type="term" value="F:microtubule motor activity"/>
    <property type="evidence" value="ECO:0007669"/>
    <property type="project" value="InterPro"/>
</dbReference>
<dbReference type="STRING" id="6265.A0A0B2VLA2"/>